<dbReference type="EMBL" id="SMJU01000004">
    <property type="protein sequence ID" value="TDB66783.1"/>
    <property type="molecule type" value="Genomic_DNA"/>
</dbReference>
<organism evidence="1 2">
    <name type="scientific">Arundinibacter roseus</name>
    <dbReference type="NCBI Taxonomy" id="2070510"/>
    <lineage>
        <taxon>Bacteria</taxon>
        <taxon>Pseudomonadati</taxon>
        <taxon>Bacteroidota</taxon>
        <taxon>Cytophagia</taxon>
        <taxon>Cytophagales</taxon>
        <taxon>Spirosomataceae</taxon>
        <taxon>Arundinibacter</taxon>
    </lineage>
</organism>
<dbReference type="RefSeq" id="WP_132115776.1">
    <property type="nucleotide sequence ID" value="NZ_SMJU01000004.1"/>
</dbReference>
<dbReference type="AlphaFoldDB" id="A0A4R4KGH9"/>
<dbReference type="Proteomes" id="UP000295706">
    <property type="component" value="Unassembled WGS sequence"/>
</dbReference>
<evidence type="ECO:0000313" key="1">
    <source>
        <dbReference type="EMBL" id="TDB66783.1"/>
    </source>
</evidence>
<sequence length="142" mass="15808">MKLKQTQGLLLTFYISLIILCLTECQLGGPGKRVTTVTGRVIDEAQQPVDSVLIFVSSTGFARPSVNLGETYTDKEGNYQLVFDVSKDFDGVTVGISFNRSIAFSNKYKDYSYNKRESNTEGTCCPVRIGAKTSYDFTLLFR</sequence>
<keyword evidence="2" id="KW-1185">Reference proteome</keyword>
<accession>A0A4R4KGH9</accession>
<evidence type="ECO:0000313" key="2">
    <source>
        <dbReference type="Proteomes" id="UP000295706"/>
    </source>
</evidence>
<name>A0A4R4KGH9_9BACT</name>
<comment type="caution">
    <text evidence="1">The sequence shown here is derived from an EMBL/GenBank/DDBJ whole genome shotgun (WGS) entry which is preliminary data.</text>
</comment>
<proteinExistence type="predicted"/>
<dbReference type="SUPFAM" id="SSF49464">
    <property type="entry name" value="Carboxypeptidase regulatory domain-like"/>
    <property type="match status" value="1"/>
</dbReference>
<reference evidence="1 2" key="1">
    <citation type="submission" date="2019-02" db="EMBL/GenBank/DDBJ databases">
        <title>Arundinibacter roseus gen. nov., sp. nov., a new member of the family Cytophagaceae.</title>
        <authorList>
            <person name="Szuroczki S."/>
            <person name="Khayer B."/>
            <person name="Sproer C."/>
            <person name="Toumi M."/>
            <person name="Szabo A."/>
            <person name="Felfoldi T."/>
            <person name="Schumann P."/>
            <person name="Toth E."/>
        </authorList>
    </citation>
    <scope>NUCLEOTIDE SEQUENCE [LARGE SCALE GENOMIC DNA]</scope>
    <source>
        <strain evidence="1 2">DMA-k-7a</strain>
    </source>
</reference>
<gene>
    <name evidence="1" type="ORF">EZE20_06570</name>
</gene>
<protein>
    <recommendedName>
        <fullName evidence="3">Carboxypeptidase regulatory-like domain-containing protein</fullName>
    </recommendedName>
</protein>
<dbReference type="OrthoDB" id="957139at2"/>
<evidence type="ECO:0008006" key="3">
    <source>
        <dbReference type="Google" id="ProtNLM"/>
    </source>
</evidence>
<dbReference type="InterPro" id="IPR008969">
    <property type="entry name" value="CarboxyPept-like_regulatory"/>
</dbReference>